<dbReference type="EMBL" id="JAOAOG010000040">
    <property type="protein sequence ID" value="KAJ6252751.1"/>
    <property type="molecule type" value="Genomic_DNA"/>
</dbReference>
<dbReference type="PANTHER" id="PTHR10974:SF1">
    <property type="entry name" value="FI08016P-RELATED"/>
    <property type="match status" value="1"/>
</dbReference>
<evidence type="ECO:0000313" key="4">
    <source>
        <dbReference type="Proteomes" id="UP001150062"/>
    </source>
</evidence>
<feature type="transmembrane region" description="Helical" evidence="2">
    <location>
        <begin position="251"/>
        <end position="269"/>
    </location>
</feature>
<evidence type="ECO:0000256" key="2">
    <source>
        <dbReference type="SAM" id="Phobius"/>
    </source>
</evidence>
<gene>
    <name evidence="3" type="ORF">M0813_13962</name>
</gene>
<feature type="transmembrane region" description="Helical" evidence="2">
    <location>
        <begin position="12"/>
        <end position="32"/>
    </location>
</feature>
<dbReference type="Proteomes" id="UP001150062">
    <property type="component" value="Unassembled WGS sequence"/>
</dbReference>
<reference evidence="3" key="1">
    <citation type="submission" date="2022-08" db="EMBL/GenBank/DDBJ databases">
        <title>Novel sulfate-reducing endosymbionts in the free-living metamonad Anaeramoeba.</title>
        <authorList>
            <person name="Jerlstrom-Hultqvist J."/>
            <person name="Cepicka I."/>
            <person name="Gallot-Lavallee L."/>
            <person name="Salas-Leiva D."/>
            <person name="Curtis B.A."/>
            <person name="Zahonova K."/>
            <person name="Pipaliya S."/>
            <person name="Dacks J."/>
            <person name="Roger A.J."/>
        </authorList>
    </citation>
    <scope>NUCLEOTIDE SEQUENCE</scope>
    <source>
        <strain evidence="3">Schooner1</strain>
    </source>
</reference>
<evidence type="ECO:0008006" key="5">
    <source>
        <dbReference type="Google" id="ProtNLM"/>
    </source>
</evidence>
<feature type="compositionally biased region" description="Basic and acidic residues" evidence="1">
    <location>
        <begin position="326"/>
        <end position="347"/>
    </location>
</feature>
<evidence type="ECO:0000313" key="3">
    <source>
        <dbReference type="EMBL" id="KAJ6252751.1"/>
    </source>
</evidence>
<feature type="transmembrane region" description="Helical" evidence="2">
    <location>
        <begin position="227"/>
        <end position="245"/>
    </location>
</feature>
<feature type="transmembrane region" description="Helical" evidence="2">
    <location>
        <begin position="200"/>
        <end position="220"/>
    </location>
</feature>
<protein>
    <recommendedName>
        <fullName evidence="5">Sulfatase N-terminal domain-containing protein</fullName>
    </recommendedName>
</protein>
<sequence>MEIYLNLLKSSLPILIIQLFFLYIYSLAFTNAGIHTKLMYVLLLKTTSYSVTFIFQKKIQLFTDLFFSIKRLAVQHLFTMLFAFLLTLLSFVIQLVSNNFNLDSSFNPLADHDSQKQNAVILYIYLASKLFILYPTLFSFLILIEEYVMHRIFLKNLIRMNPNKHWYVFKQCLFISTLNLILNFPLVYLNVGVSTVDPKYQIFFKLFLIYFSIELNTSIYFSIFQNYLMTSLLKSCLMLFFYGMPMLVLRYSYYLAFISLVIFSLLLLASDHFLKTKLFLSGDDRQIQNGKKIFKKENGNKNKNLIKKGEEKEQGNERKKKKKKEKEKENENEMEKENEIKKEKENEKNEENNKGIYIFKNRKKRTNLTVLLKYILFLILMIALIILILLLIFKMKGINNCDSDNFVTFSDKGFLNISKCLGISQVEIRKYYSKGKYQNYETMKYIKPFQIKINKKENLVVYAKCKSYFGSKVKVFPHYPFISKRKLEMQNRTKNEDPVTKAFKPNIVTIMFDGASKYSYRGSLTKSIQTLEDFQKNKKIKYWSFEGYRTYGEHSFSNQLPLFGFHETRSIPIDSNDWVWNYFKNEKGYITAFVDELCYQNDTCQKRYGVNIEAPRHLVPFDYRFLSPFCDTNWSPYKNDSVHCLYGQYGHNVLFQSLHKLMKTKNHHNLAKFVVSILYESHESSLTILKSVDDDFATFLSNFLNEKENKNTILIILSDHGIHYGKWSEKNHKWPVFDLIIPKRVLKKMKGVEKNLNHNLNSKFCVWDIYQTYKHLANYPQNVKVSRNYRSLLNKIPDRSCAQVRFHKPAYCDAWVN</sequence>
<dbReference type="PANTHER" id="PTHR10974">
    <property type="entry name" value="FI08016P-RELATED"/>
    <property type="match status" value="1"/>
</dbReference>
<dbReference type="Gene3D" id="3.40.720.10">
    <property type="entry name" value="Alkaline Phosphatase, subunit A"/>
    <property type="match status" value="1"/>
</dbReference>
<feature type="transmembrane region" description="Helical" evidence="2">
    <location>
        <begin position="77"/>
        <end position="100"/>
    </location>
</feature>
<feature type="transmembrane region" description="Helical" evidence="2">
    <location>
        <begin position="120"/>
        <end position="144"/>
    </location>
</feature>
<comment type="caution">
    <text evidence="3">The sequence shown here is derived from an EMBL/GenBank/DDBJ whole genome shotgun (WGS) entry which is preliminary data.</text>
</comment>
<feature type="compositionally biased region" description="Basic and acidic residues" evidence="1">
    <location>
        <begin position="307"/>
        <end position="317"/>
    </location>
</feature>
<keyword evidence="2" id="KW-0812">Transmembrane</keyword>
<evidence type="ECO:0000256" key="1">
    <source>
        <dbReference type="SAM" id="MobiDB-lite"/>
    </source>
</evidence>
<keyword evidence="2" id="KW-1133">Transmembrane helix</keyword>
<dbReference type="InterPro" id="IPR017850">
    <property type="entry name" value="Alkaline_phosphatase_core_sf"/>
</dbReference>
<organism evidence="3 4">
    <name type="scientific">Anaeramoeba flamelloides</name>
    <dbReference type="NCBI Taxonomy" id="1746091"/>
    <lineage>
        <taxon>Eukaryota</taxon>
        <taxon>Metamonada</taxon>
        <taxon>Anaeramoebidae</taxon>
        <taxon>Anaeramoeba</taxon>
    </lineage>
</organism>
<proteinExistence type="predicted"/>
<dbReference type="SUPFAM" id="SSF53649">
    <property type="entry name" value="Alkaline phosphatase-like"/>
    <property type="match status" value="1"/>
</dbReference>
<name>A0ABQ8Z784_9EUKA</name>
<feature type="transmembrane region" description="Helical" evidence="2">
    <location>
        <begin position="165"/>
        <end position="188"/>
    </location>
</feature>
<keyword evidence="2" id="KW-0472">Membrane</keyword>
<feature type="region of interest" description="Disordered" evidence="1">
    <location>
        <begin position="304"/>
        <end position="347"/>
    </location>
</feature>
<keyword evidence="4" id="KW-1185">Reference proteome</keyword>
<accession>A0ABQ8Z784</accession>
<feature type="transmembrane region" description="Helical" evidence="2">
    <location>
        <begin position="38"/>
        <end position="56"/>
    </location>
</feature>
<dbReference type="InterPro" id="IPR004245">
    <property type="entry name" value="DUF229"/>
</dbReference>
<dbReference type="Pfam" id="PF02995">
    <property type="entry name" value="DUF229"/>
    <property type="match status" value="1"/>
</dbReference>
<feature type="transmembrane region" description="Helical" evidence="2">
    <location>
        <begin position="370"/>
        <end position="393"/>
    </location>
</feature>